<dbReference type="InterPro" id="IPR027417">
    <property type="entry name" value="P-loop_NTPase"/>
</dbReference>
<evidence type="ECO:0000313" key="9">
    <source>
        <dbReference type="EMBL" id="CAI9108943.1"/>
    </source>
</evidence>
<evidence type="ECO:0000256" key="4">
    <source>
        <dbReference type="ARBA" id="ARBA00023054"/>
    </source>
</evidence>
<dbReference type="Gene3D" id="1.20.1060.20">
    <property type="match status" value="1"/>
</dbReference>
<feature type="coiled-coil region" evidence="7">
    <location>
        <begin position="292"/>
        <end position="319"/>
    </location>
</feature>
<keyword evidence="3" id="KW-0498">Mitosis</keyword>
<evidence type="ECO:0000256" key="5">
    <source>
        <dbReference type="ARBA" id="ARBA00023242"/>
    </source>
</evidence>
<evidence type="ECO:0000313" key="10">
    <source>
        <dbReference type="Proteomes" id="UP001161247"/>
    </source>
</evidence>
<evidence type="ECO:0000256" key="3">
    <source>
        <dbReference type="ARBA" id="ARBA00022776"/>
    </source>
</evidence>
<dbReference type="GO" id="GO:0051301">
    <property type="term" value="P:cell division"/>
    <property type="evidence" value="ECO:0007669"/>
    <property type="project" value="UniProtKB-KW"/>
</dbReference>
<dbReference type="GO" id="GO:0003677">
    <property type="term" value="F:DNA binding"/>
    <property type="evidence" value="ECO:0007669"/>
    <property type="project" value="TreeGrafter"/>
</dbReference>
<name>A0AAV1DQG8_OLDCO</name>
<dbReference type="SUPFAM" id="SSF52540">
    <property type="entry name" value="P-loop containing nucleoside triphosphate hydrolases"/>
    <property type="match status" value="1"/>
</dbReference>
<dbReference type="Proteomes" id="UP001161247">
    <property type="component" value="Chromosome 6"/>
</dbReference>
<dbReference type="GO" id="GO:0007062">
    <property type="term" value="P:sister chromatid cohesion"/>
    <property type="evidence" value="ECO:0007669"/>
    <property type="project" value="TreeGrafter"/>
</dbReference>
<dbReference type="AlphaFoldDB" id="A0AAV1DQG8"/>
<protein>
    <submittedName>
        <fullName evidence="9">OLC1v1008656C1</fullName>
    </submittedName>
</protein>
<evidence type="ECO:0000256" key="7">
    <source>
        <dbReference type="SAM" id="Coils"/>
    </source>
</evidence>
<dbReference type="PANTHER" id="PTHR18937:SF12">
    <property type="entry name" value="STRUCTURAL MAINTENANCE OF CHROMOSOMES PROTEIN"/>
    <property type="match status" value="1"/>
</dbReference>
<organism evidence="9 10">
    <name type="scientific">Oldenlandia corymbosa var. corymbosa</name>
    <dbReference type="NCBI Taxonomy" id="529605"/>
    <lineage>
        <taxon>Eukaryota</taxon>
        <taxon>Viridiplantae</taxon>
        <taxon>Streptophyta</taxon>
        <taxon>Embryophyta</taxon>
        <taxon>Tracheophyta</taxon>
        <taxon>Spermatophyta</taxon>
        <taxon>Magnoliopsida</taxon>
        <taxon>eudicotyledons</taxon>
        <taxon>Gunneridae</taxon>
        <taxon>Pentapetalae</taxon>
        <taxon>asterids</taxon>
        <taxon>lamiids</taxon>
        <taxon>Gentianales</taxon>
        <taxon>Rubiaceae</taxon>
        <taxon>Rubioideae</taxon>
        <taxon>Spermacoceae</taxon>
        <taxon>Hedyotis-Oldenlandia complex</taxon>
        <taxon>Oldenlandia</taxon>
    </lineage>
</organism>
<dbReference type="PANTHER" id="PTHR18937">
    <property type="entry name" value="STRUCTURAL MAINTENANCE OF CHROMOSOMES SMC FAMILY MEMBER"/>
    <property type="match status" value="1"/>
</dbReference>
<dbReference type="InterPro" id="IPR003395">
    <property type="entry name" value="RecF/RecN/SMC_N"/>
</dbReference>
<keyword evidence="6" id="KW-0131">Cell cycle</keyword>
<comment type="subcellular location">
    <subcellularLocation>
        <location evidence="1">Nucleus</location>
    </subcellularLocation>
</comment>
<keyword evidence="2" id="KW-0132">Cell division</keyword>
<keyword evidence="10" id="KW-1185">Reference proteome</keyword>
<proteinExistence type="predicted"/>
<dbReference type="GO" id="GO:0005634">
    <property type="term" value="C:nucleus"/>
    <property type="evidence" value="ECO:0007669"/>
    <property type="project" value="UniProtKB-SubCell"/>
</dbReference>
<evidence type="ECO:0000256" key="2">
    <source>
        <dbReference type="ARBA" id="ARBA00022618"/>
    </source>
</evidence>
<keyword evidence="4 7" id="KW-0175">Coiled coil</keyword>
<evidence type="ECO:0000256" key="1">
    <source>
        <dbReference type="ARBA" id="ARBA00004123"/>
    </source>
</evidence>
<dbReference type="Gene3D" id="3.40.50.300">
    <property type="entry name" value="P-loop containing nucleotide triphosphate hydrolases"/>
    <property type="match status" value="1"/>
</dbReference>
<evidence type="ECO:0000256" key="6">
    <source>
        <dbReference type="ARBA" id="ARBA00023306"/>
    </source>
</evidence>
<keyword evidence="5" id="KW-0539">Nucleus</keyword>
<sequence>MPPSKVPPGKDHPSGAREFQGFQTIGPFYEFTAIIGPNGAGKSNLMDAISFVLGVRSAPFFTLLMAATKNRVAVKLLLGWFTGWMPGEEFEFTRTIPSAGVNGGIVNWNEYDKKLREFGILVKARNFLVFQKSLKQEHFLWQLLNIERDTENSNEDLEAMEESRKQILDELSMYEKELSKKKKEQNGYLKEVGHFERKIAEKKTILDKSQPEMLKLMEEVTRLTQKIKSTTKDLKKKKEEKNRHLEEVEKLQNDLQDLIKQLDDLCEKGPGASENLQLADSQLETYHQILYHDRLKTKLDEVEKKLRELKADRYENERAARFSQAVETLKRLFPGVNGRMTDLCRPKQTKYNLAVTVAMGRFMDSGKECIKVEGLRLCFSHSAI</sequence>
<reference evidence="9" key="1">
    <citation type="submission" date="2023-03" db="EMBL/GenBank/DDBJ databases">
        <authorList>
            <person name="Julca I."/>
        </authorList>
    </citation>
    <scope>NUCLEOTIDE SEQUENCE</scope>
</reference>
<dbReference type="SUPFAM" id="SSF75553">
    <property type="entry name" value="Smc hinge domain"/>
    <property type="match status" value="1"/>
</dbReference>
<accession>A0AAV1DQG8</accession>
<feature type="coiled-coil region" evidence="7">
    <location>
        <begin position="213"/>
        <end position="268"/>
    </location>
</feature>
<dbReference type="EMBL" id="OX459123">
    <property type="protein sequence ID" value="CAI9108943.1"/>
    <property type="molecule type" value="Genomic_DNA"/>
</dbReference>
<feature type="domain" description="RecF/RecN/SMC N-terminal" evidence="8">
    <location>
        <begin position="17"/>
        <end position="58"/>
    </location>
</feature>
<gene>
    <name evidence="9" type="ORF">OLC1_LOCUS16931</name>
</gene>
<dbReference type="GO" id="GO:0008278">
    <property type="term" value="C:cohesin complex"/>
    <property type="evidence" value="ECO:0007669"/>
    <property type="project" value="TreeGrafter"/>
</dbReference>
<dbReference type="InterPro" id="IPR036277">
    <property type="entry name" value="SMC_hinge_sf"/>
</dbReference>
<dbReference type="Pfam" id="PF02463">
    <property type="entry name" value="SMC_N"/>
    <property type="match status" value="1"/>
</dbReference>
<feature type="coiled-coil region" evidence="7">
    <location>
        <begin position="143"/>
        <end position="184"/>
    </location>
</feature>
<dbReference type="GO" id="GO:0005524">
    <property type="term" value="F:ATP binding"/>
    <property type="evidence" value="ECO:0007669"/>
    <property type="project" value="InterPro"/>
</dbReference>
<evidence type="ECO:0000259" key="8">
    <source>
        <dbReference type="Pfam" id="PF02463"/>
    </source>
</evidence>